<dbReference type="InterPro" id="IPR000477">
    <property type="entry name" value="RT_dom"/>
</dbReference>
<dbReference type="PANTHER" id="PTHR47027">
    <property type="entry name" value="REVERSE TRANSCRIPTASE DOMAIN-CONTAINING PROTEIN"/>
    <property type="match status" value="1"/>
</dbReference>
<dbReference type="InterPro" id="IPR043502">
    <property type="entry name" value="DNA/RNA_pol_sf"/>
</dbReference>
<organism evidence="2 3">
    <name type="scientific">Symbiodinium necroappetens</name>
    <dbReference type="NCBI Taxonomy" id="1628268"/>
    <lineage>
        <taxon>Eukaryota</taxon>
        <taxon>Sar</taxon>
        <taxon>Alveolata</taxon>
        <taxon>Dinophyceae</taxon>
        <taxon>Suessiales</taxon>
        <taxon>Symbiodiniaceae</taxon>
        <taxon>Symbiodinium</taxon>
    </lineage>
</organism>
<dbReference type="OrthoDB" id="408935at2759"/>
<dbReference type="InterPro" id="IPR043128">
    <property type="entry name" value="Rev_trsase/Diguanyl_cyclase"/>
</dbReference>
<dbReference type="AlphaFoldDB" id="A0A813C629"/>
<dbReference type="PROSITE" id="PS50878">
    <property type="entry name" value="RT_POL"/>
    <property type="match status" value="1"/>
</dbReference>
<dbReference type="EMBL" id="CAJNJA010085462">
    <property type="protein sequence ID" value="CAE7938067.1"/>
    <property type="molecule type" value="Genomic_DNA"/>
</dbReference>
<sequence>PLAMGSAASKVYSRLLLGRTVPWLQAGEGAQCSGEGKQPAEYVFGMSRVMELEAEWHKGLVAAKIDIRKAFDMLHRPALLSRLKQAIGDGPSFRSWQAMLADTTAVLQTSWGCSRLQLDRGIRQGSVESPILFGWLAALILRDVKCKHAWQDRHRVFDQLECQDLLFMDDGLLWAHTSKEVSRRLEEWAAELAVHGLKLNPAKCKAYFSPYCVSQSPVSVNGNLVPQVETLEVMGVPFRVGASASELLAPFLARGRDKFWSLKHLLRARTPLTGRILLLDKIIGGTSLWCLSALAPDASALALLNSMQLQCVVWAMREMVHSVVGKMVEFFWTQSQGLGQRVGAALFPHRRLQE</sequence>
<dbReference type="Gene3D" id="3.30.70.270">
    <property type="match status" value="1"/>
</dbReference>
<reference evidence="2" key="1">
    <citation type="submission" date="2021-02" db="EMBL/GenBank/DDBJ databases">
        <authorList>
            <person name="Dougan E. K."/>
            <person name="Rhodes N."/>
            <person name="Thang M."/>
            <person name="Chan C."/>
        </authorList>
    </citation>
    <scope>NUCLEOTIDE SEQUENCE</scope>
</reference>
<dbReference type="SUPFAM" id="SSF56672">
    <property type="entry name" value="DNA/RNA polymerases"/>
    <property type="match status" value="1"/>
</dbReference>
<name>A0A813C629_9DINO</name>
<comment type="caution">
    <text evidence="2">The sequence shown here is derived from an EMBL/GenBank/DDBJ whole genome shotgun (WGS) entry which is preliminary data.</text>
</comment>
<dbReference type="Pfam" id="PF00078">
    <property type="entry name" value="RVT_1"/>
    <property type="match status" value="1"/>
</dbReference>
<proteinExistence type="predicted"/>
<gene>
    <name evidence="2" type="primary">pol</name>
    <name evidence="2" type="ORF">SNEC2469_LOCUS33008</name>
</gene>
<evidence type="ECO:0000313" key="2">
    <source>
        <dbReference type="EMBL" id="CAE7938067.1"/>
    </source>
</evidence>
<evidence type="ECO:0000259" key="1">
    <source>
        <dbReference type="PROSITE" id="PS50878"/>
    </source>
</evidence>
<dbReference type="PANTHER" id="PTHR47027:SF20">
    <property type="entry name" value="REVERSE TRANSCRIPTASE-LIKE PROTEIN WITH RNA-DIRECTED DNA POLYMERASE DOMAIN"/>
    <property type="match status" value="1"/>
</dbReference>
<feature type="non-terminal residue" evidence="2">
    <location>
        <position position="1"/>
    </location>
</feature>
<evidence type="ECO:0000313" key="3">
    <source>
        <dbReference type="Proteomes" id="UP000601435"/>
    </source>
</evidence>
<accession>A0A813C629</accession>
<feature type="domain" description="Reverse transcriptase" evidence="1">
    <location>
        <begin position="1"/>
        <end position="225"/>
    </location>
</feature>
<keyword evidence="3" id="KW-1185">Reference proteome</keyword>
<dbReference type="Proteomes" id="UP000601435">
    <property type="component" value="Unassembled WGS sequence"/>
</dbReference>
<protein>
    <submittedName>
        <fullName evidence="2">Pol protein</fullName>
    </submittedName>
</protein>